<dbReference type="GO" id="GO:0006612">
    <property type="term" value="P:protein targeting to membrane"/>
    <property type="evidence" value="ECO:0007669"/>
    <property type="project" value="UniProtKB-UniRule"/>
</dbReference>
<dbReference type="GO" id="GO:0015031">
    <property type="term" value="P:protein transport"/>
    <property type="evidence" value="ECO:0007669"/>
    <property type="project" value="UniProtKB-KW"/>
</dbReference>
<evidence type="ECO:0000256" key="5">
    <source>
        <dbReference type="SAM" id="MobiDB-lite"/>
    </source>
</evidence>
<dbReference type="AlphaFoldDB" id="A0A0F7SLQ0"/>
<name>A0A0F7SLQ0_PHARH</name>
<accession>A0A0F7SLQ0</accession>
<evidence type="ECO:0000256" key="3">
    <source>
        <dbReference type="ARBA" id="ARBA00022927"/>
    </source>
</evidence>
<keyword evidence="1 4" id="KW-0813">Transport</keyword>
<dbReference type="PANTHER" id="PTHR14146:SF0">
    <property type="entry name" value="EXOCYST COMPLEX COMPONENT 4"/>
    <property type="match status" value="1"/>
</dbReference>
<feature type="region of interest" description="Disordered" evidence="5">
    <location>
        <begin position="430"/>
        <end position="462"/>
    </location>
</feature>
<dbReference type="InterPro" id="IPR048630">
    <property type="entry name" value="Sec8_M"/>
</dbReference>
<feature type="region of interest" description="Disordered" evidence="5">
    <location>
        <begin position="117"/>
        <end position="145"/>
    </location>
</feature>
<evidence type="ECO:0000313" key="8">
    <source>
        <dbReference type="EMBL" id="CDZ98314.1"/>
    </source>
</evidence>
<dbReference type="EMBL" id="LN483326">
    <property type="protein sequence ID" value="CDZ98314.1"/>
    <property type="molecule type" value="Genomic_DNA"/>
</dbReference>
<proteinExistence type="inferred from homology"/>
<comment type="function">
    <text evidence="4">Component of the exocyst complex involved in the docking of exocytic vesicles with fusion sites on the plasma membrane.</text>
</comment>
<feature type="region of interest" description="Disordered" evidence="5">
    <location>
        <begin position="597"/>
        <end position="644"/>
    </location>
</feature>
<feature type="domain" description="Exocyst complex component Sec8 middle helical bundle" evidence="7">
    <location>
        <begin position="533"/>
        <end position="848"/>
    </location>
</feature>
<feature type="compositionally biased region" description="Polar residues" evidence="5">
    <location>
        <begin position="8"/>
        <end position="54"/>
    </location>
</feature>
<keyword evidence="3 4" id="KW-0653">Protein transport</keyword>
<dbReference type="InterPro" id="IPR039682">
    <property type="entry name" value="Sec8/EXOC4"/>
</dbReference>
<dbReference type="Pfam" id="PF20652">
    <property type="entry name" value="Sec8_C"/>
    <property type="match status" value="1"/>
</dbReference>
<dbReference type="GO" id="GO:0090522">
    <property type="term" value="P:vesicle tethering involved in exocytosis"/>
    <property type="evidence" value="ECO:0007669"/>
    <property type="project" value="UniProtKB-UniRule"/>
</dbReference>
<evidence type="ECO:0000256" key="1">
    <source>
        <dbReference type="ARBA" id="ARBA00022448"/>
    </source>
</evidence>
<dbReference type="GO" id="GO:0006893">
    <property type="term" value="P:Golgi to plasma membrane transport"/>
    <property type="evidence" value="ECO:0007669"/>
    <property type="project" value="TreeGrafter"/>
</dbReference>
<reference evidence="8" key="1">
    <citation type="submission" date="2014-08" db="EMBL/GenBank/DDBJ databases">
        <authorList>
            <person name="Sharma Rahul"/>
            <person name="Thines Marco"/>
        </authorList>
    </citation>
    <scope>NUCLEOTIDE SEQUENCE</scope>
</reference>
<organism evidence="8">
    <name type="scientific">Phaffia rhodozyma</name>
    <name type="common">Yeast</name>
    <name type="synonym">Xanthophyllomyces dendrorhous</name>
    <dbReference type="NCBI Taxonomy" id="264483"/>
    <lineage>
        <taxon>Eukaryota</taxon>
        <taxon>Fungi</taxon>
        <taxon>Dikarya</taxon>
        <taxon>Basidiomycota</taxon>
        <taxon>Agaricomycotina</taxon>
        <taxon>Tremellomycetes</taxon>
        <taxon>Cystofilobasidiales</taxon>
        <taxon>Mrakiaceae</taxon>
        <taxon>Phaffia</taxon>
    </lineage>
</organism>
<comment type="similarity">
    <text evidence="4">Belongs to the SEC8 family.</text>
</comment>
<dbReference type="PANTHER" id="PTHR14146">
    <property type="entry name" value="EXOCYST COMPLEX COMPONENT 4"/>
    <property type="match status" value="1"/>
</dbReference>
<evidence type="ECO:0000256" key="4">
    <source>
        <dbReference type="RuleBase" id="RU367079"/>
    </source>
</evidence>
<sequence length="885" mass="96420">MSRDRLRPTNSSTVQPPAMSSGSTTNFLNQPNESRYPTSSSSTIPQSAVGSTSFVLPAPNGSATPQRPTRSAARRPVNPPPSSIFTSTSTVSAATGAASASSSSFSSSLAQQSSQVSLPVTSSSRDSVPLPTSLADSNHSTWEEERRERARAQQVSGSAIEHDQAYFKTALIGKAFANSGKDRRLKDLRTEDRTQERRVAHAEEDLGGEFSGIDQILREIKQEWSMVTEPDFNPIPLSLNLLSDTSSERLGSFQNLADALLDSLQSTVHSHSSSFASALSTHNTFLHKLTQAQKEVRDAKNSLLESKESLRGERNAEIGALWSRGRVVRDTLSLLDVIDHLKSIPDQFETLLIEKRLLLAALVLVRSLKQINKPEMLEIGALSDLRSYLVSQETALQEILVEELHNHLYLKSYYCDSRWSSYTKGQTELPDLDILDPSPSRFATNSKPNPSPSTFAGPSPTSHNPAPKYLTRFLQDLPFRLAHDPSLNLPDDFTSQTLSTMLATPLMRSPGPTTVLNGGLLGAGLNLTDKMVNPEVDSFMYIEHLLEALAALGKLRWAMDVLAQREASELFALVEGTIQEVEERSLDRKRQTLTGLIPMNSLLPPPPSSEPSLMVDPTDPDGLRGAIDGEGAQGKGAAKKRETDENGETLRDLFWSVFSKFDAVLQGLRVVWEVTSAIEVRKDFKDDAGPLPKGALAGDILELWKPVQAEIKIMIREYLSNKGAGSSSIRHPIASVNDVLRNGGGKTQRNKSKSVYRFIDSDSKVTKRLLKPHEDELQRALQSSVPGLVNLNDPSAVVNVNASTSAGPSGTLRGAGAYDDVLSGSTAVHRLLVPPDVNNVSVLFQPTLVFLGRAAGIIPVPLQDETLGLDEFVRKAYDPAWREGS</sequence>
<evidence type="ECO:0000259" key="6">
    <source>
        <dbReference type="Pfam" id="PF04048"/>
    </source>
</evidence>
<protein>
    <recommendedName>
        <fullName evidence="4">Exocyst complex component Sec8</fullName>
    </recommendedName>
</protein>
<feature type="compositionally biased region" description="Polar residues" evidence="5">
    <location>
        <begin position="441"/>
        <end position="462"/>
    </location>
</feature>
<dbReference type="GO" id="GO:0000145">
    <property type="term" value="C:exocyst"/>
    <property type="evidence" value="ECO:0007669"/>
    <property type="project" value="UniProtKB-UniRule"/>
</dbReference>
<dbReference type="Pfam" id="PF04048">
    <property type="entry name" value="Sec8_N"/>
    <property type="match status" value="1"/>
</dbReference>
<evidence type="ECO:0000256" key="2">
    <source>
        <dbReference type="ARBA" id="ARBA00022483"/>
    </source>
</evidence>
<keyword evidence="2 4" id="KW-0268">Exocytosis</keyword>
<feature type="region of interest" description="Disordered" evidence="5">
    <location>
        <begin position="1"/>
        <end position="88"/>
    </location>
</feature>
<dbReference type="InterPro" id="IPR007191">
    <property type="entry name" value="Sec8_exocyst_N"/>
</dbReference>
<dbReference type="GO" id="GO:0006904">
    <property type="term" value="P:vesicle docking involved in exocytosis"/>
    <property type="evidence" value="ECO:0007669"/>
    <property type="project" value="InterPro"/>
</dbReference>
<evidence type="ECO:0000259" key="7">
    <source>
        <dbReference type="Pfam" id="PF20652"/>
    </source>
</evidence>
<feature type="domain" description="Exocyst complex component Sec8 N-terminal" evidence="6">
    <location>
        <begin position="213"/>
        <end position="350"/>
    </location>
</feature>